<feature type="transmembrane region" description="Helical" evidence="1">
    <location>
        <begin position="130"/>
        <end position="153"/>
    </location>
</feature>
<keyword evidence="1" id="KW-0472">Membrane</keyword>
<keyword evidence="1" id="KW-0812">Transmembrane</keyword>
<keyword evidence="1" id="KW-1133">Transmembrane helix</keyword>
<gene>
    <name evidence="2" type="ORF">IPJ48_21660</name>
</gene>
<feature type="transmembrane region" description="Helical" evidence="1">
    <location>
        <begin position="75"/>
        <end position="95"/>
    </location>
</feature>
<evidence type="ECO:0000313" key="2">
    <source>
        <dbReference type="EMBL" id="MBK7425481.1"/>
    </source>
</evidence>
<proteinExistence type="predicted"/>
<dbReference type="EMBL" id="JADJNC010000067">
    <property type="protein sequence ID" value="MBK7425481.1"/>
    <property type="molecule type" value="Genomic_DNA"/>
</dbReference>
<accession>A0A9D7FIS9</accession>
<protein>
    <submittedName>
        <fullName evidence="2">Uncharacterized protein</fullName>
    </submittedName>
</protein>
<name>A0A9D7FIS9_9RHOO</name>
<evidence type="ECO:0000313" key="3">
    <source>
        <dbReference type="Proteomes" id="UP000886602"/>
    </source>
</evidence>
<reference evidence="2" key="1">
    <citation type="submission" date="2020-10" db="EMBL/GenBank/DDBJ databases">
        <title>Connecting structure to function with the recovery of over 1000 high-quality activated sludge metagenome-assembled genomes encoding full-length rRNA genes using long-read sequencing.</title>
        <authorList>
            <person name="Singleton C.M."/>
            <person name="Petriglieri F."/>
            <person name="Kristensen J.M."/>
            <person name="Kirkegaard R.H."/>
            <person name="Michaelsen T.Y."/>
            <person name="Andersen M.H."/>
            <person name="Karst S.M."/>
            <person name="Dueholm M.S."/>
            <person name="Nielsen P.H."/>
            <person name="Albertsen M."/>
        </authorList>
    </citation>
    <scope>NUCLEOTIDE SEQUENCE</scope>
    <source>
        <strain evidence="2">EsbW_18-Q3-R4-48_MAXAC.044</strain>
    </source>
</reference>
<comment type="caution">
    <text evidence="2">The sequence shown here is derived from an EMBL/GenBank/DDBJ whole genome shotgun (WGS) entry which is preliminary data.</text>
</comment>
<evidence type="ECO:0000256" key="1">
    <source>
        <dbReference type="SAM" id="Phobius"/>
    </source>
</evidence>
<organism evidence="2 3">
    <name type="scientific">Candidatus Propionivibrio dominans</name>
    <dbReference type="NCBI Taxonomy" id="2954373"/>
    <lineage>
        <taxon>Bacteria</taxon>
        <taxon>Pseudomonadati</taxon>
        <taxon>Pseudomonadota</taxon>
        <taxon>Betaproteobacteria</taxon>
        <taxon>Rhodocyclales</taxon>
        <taxon>Rhodocyclaceae</taxon>
        <taxon>Propionivibrio</taxon>
    </lineage>
</organism>
<feature type="transmembrane region" description="Helical" evidence="1">
    <location>
        <begin position="165"/>
        <end position="184"/>
    </location>
</feature>
<dbReference type="AlphaFoldDB" id="A0A9D7FIS9"/>
<dbReference type="Proteomes" id="UP000886602">
    <property type="component" value="Unassembled WGS sequence"/>
</dbReference>
<sequence length="186" mass="20669">MTRVFYRCPKCGYRPAQAMPADGQCPVCDIYFQKWEDAQAELELGEVAAQQSSTVEAASAFPAALLTPQARMAPAVFYSRCAALIFIAVWGWRLIGMDYRDGEIGGSFMHNILLPIHEAGHVLFLPFGEFLTILGGSFFQLALPLGLAIAFVLRNRDNFAAAVCLWWFGASFLDLAPTFMTHWIHN</sequence>